<keyword evidence="3" id="KW-1185">Reference proteome</keyword>
<feature type="non-terminal residue" evidence="2">
    <location>
        <position position="1"/>
    </location>
</feature>
<dbReference type="PANTHER" id="PTHR45784">
    <property type="entry name" value="C-TYPE LECTIN DOMAIN FAMILY 20 MEMBER A-RELATED"/>
    <property type="match status" value="1"/>
</dbReference>
<dbReference type="InterPro" id="IPR001304">
    <property type="entry name" value="C-type_lectin-like"/>
</dbReference>
<dbReference type="InterPro" id="IPR016186">
    <property type="entry name" value="C-type_lectin-like/link_sf"/>
</dbReference>
<accession>A0AAV1QKU3</accession>
<dbReference type="SUPFAM" id="SSF56436">
    <property type="entry name" value="C-type lectin-like"/>
    <property type="match status" value="1"/>
</dbReference>
<dbReference type="Pfam" id="PF00059">
    <property type="entry name" value="Lectin_C"/>
    <property type="match status" value="1"/>
</dbReference>
<dbReference type="InterPro" id="IPR016187">
    <property type="entry name" value="CTDL_fold"/>
</dbReference>
<protein>
    <submittedName>
        <fullName evidence="2">Macrophage mannose receptor 1-like</fullName>
    </submittedName>
</protein>
<evidence type="ECO:0000259" key="1">
    <source>
        <dbReference type="PROSITE" id="PS50041"/>
    </source>
</evidence>
<dbReference type="PROSITE" id="PS50041">
    <property type="entry name" value="C_TYPE_LECTIN_2"/>
    <property type="match status" value="1"/>
</dbReference>
<dbReference type="SMART" id="SM00034">
    <property type="entry name" value="CLECT"/>
    <property type="match status" value="1"/>
</dbReference>
<evidence type="ECO:0000313" key="3">
    <source>
        <dbReference type="Proteomes" id="UP001314229"/>
    </source>
</evidence>
<proteinExistence type="predicted"/>
<gene>
    <name evidence="2" type="ORF">FSCOSCO3_A013580</name>
</gene>
<feature type="domain" description="C-type lectin" evidence="1">
    <location>
        <begin position="7"/>
        <end position="112"/>
    </location>
</feature>
<dbReference type="Gene3D" id="3.10.100.10">
    <property type="entry name" value="Mannose-Binding Protein A, subunit A"/>
    <property type="match status" value="1"/>
</dbReference>
<organism evidence="2 3">
    <name type="scientific">Scomber scombrus</name>
    <name type="common">Atlantic mackerel</name>
    <name type="synonym">Scomber vernalis</name>
    <dbReference type="NCBI Taxonomy" id="13677"/>
    <lineage>
        <taxon>Eukaryota</taxon>
        <taxon>Metazoa</taxon>
        <taxon>Chordata</taxon>
        <taxon>Craniata</taxon>
        <taxon>Vertebrata</taxon>
        <taxon>Euteleostomi</taxon>
        <taxon>Actinopterygii</taxon>
        <taxon>Neopterygii</taxon>
        <taxon>Teleostei</taxon>
        <taxon>Neoteleostei</taxon>
        <taxon>Acanthomorphata</taxon>
        <taxon>Pelagiaria</taxon>
        <taxon>Scombriformes</taxon>
        <taxon>Scombridae</taxon>
        <taxon>Scomber</taxon>
    </lineage>
</organism>
<comment type="caution">
    <text evidence="2">The sequence shown here is derived from an EMBL/GenBank/DDBJ whole genome shotgun (WGS) entry which is preliminary data.</text>
</comment>
<dbReference type="EMBL" id="CAWUFR010002758">
    <property type="protein sequence ID" value="CAK6984957.1"/>
    <property type="molecule type" value="Genomic_DNA"/>
</dbReference>
<keyword evidence="2" id="KW-0675">Receptor</keyword>
<feature type="non-terminal residue" evidence="2">
    <location>
        <position position="116"/>
    </location>
</feature>
<dbReference type="Proteomes" id="UP001314229">
    <property type="component" value="Unassembled WGS sequence"/>
</dbReference>
<reference evidence="2 3" key="1">
    <citation type="submission" date="2024-01" db="EMBL/GenBank/DDBJ databases">
        <authorList>
            <person name="Alioto T."/>
            <person name="Alioto T."/>
            <person name="Gomez Garrido J."/>
        </authorList>
    </citation>
    <scope>NUCLEOTIDE SEQUENCE [LARGE SCALE GENOMIC DNA]</scope>
</reference>
<dbReference type="PANTHER" id="PTHR45784:SF3">
    <property type="entry name" value="C-TYPE LECTIN DOMAIN FAMILY 4 MEMBER K-LIKE-RELATED"/>
    <property type="match status" value="1"/>
</dbReference>
<evidence type="ECO:0000313" key="2">
    <source>
        <dbReference type="EMBL" id="CAK6984957.1"/>
    </source>
</evidence>
<name>A0AAV1QKU3_SCOSC</name>
<sequence length="116" mass="13325">EQLGPEFVFVNKKMDWSNAQRYCREKFTDLATVRSLAEHQEVRNKTTGSSVWIGLFRHPDVHWSDGSGYSFKYWDSRPNPFGSSSKICGVSASRIGRWRAMPCDERLAFVCYGDPP</sequence>
<dbReference type="AlphaFoldDB" id="A0AAV1QKU3"/>